<dbReference type="OrthoDB" id="8236002at2"/>
<feature type="region of interest" description="Disordered" evidence="1">
    <location>
        <begin position="177"/>
        <end position="212"/>
    </location>
</feature>
<organism evidence="2 3">
    <name type="scientific">Nitrobacter winogradskyi</name>
    <name type="common">Nitrobacter agilis</name>
    <dbReference type="NCBI Taxonomy" id="913"/>
    <lineage>
        <taxon>Bacteria</taxon>
        <taxon>Pseudomonadati</taxon>
        <taxon>Pseudomonadota</taxon>
        <taxon>Alphaproteobacteria</taxon>
        <taxon>Hyphomicrobiales</taxon>
        <taxon>Nitrobacteraceae</taxon>
        <taxon>Nitrobacter</taxon>
    </lineage>
</organism>
<evidence type="ECO:0000313" key="2">
    <source>
        <dbReference type="EMBL" id="GEC15588.1"/>
    </source>
</evidence>
<feature type="compositionally biased region" description="Basic and acidic residues" evidence="1">
    <location>
        <begin position="184"/>
        <end position="195"/>
    </location>
</feature>
<comment type="caution">
    <text evidence="2">The sequence shown here is derived from an EMBL/GenBank/DDBJ whole genome shotgun (WGS) entry which is preliminary data.</text>
</comment>
<evidence type="ECO:0000313" key="3">
    <source>
        <dbReference type="Proteomes" id="UP000318825"/>
    </source>
</evidence>
<accession>A0A4Y3WAP6</accession>
<feature type="compositionally biased region" description="Gly residues" evidence="1">
    <location>
        <begin position="196"/>
        <end position="208"/>
    </location>
</feature>
<feature type="region of interest" description="Disordered" evidence="1">
    <location>
        <begin position="1"/>
        <end position="22"/>
    </location>
</feature>
<dbReference type="EMBL" id="BJNF01000033">
    <property type="protein sequence ID" value="GEC15588.1"/>
    <property type="molecule type" value="Genomic_DNA"/>
</dbReference>
<proteinExistence type="predicted"/>
<evidence type="ECO:0000256" key="1">
    <source>
        <dbReference type="SAM" id="MobiDB-lite"/>
    </source>
</evidence>
<sequence length="284" mass="30731">MEGDQAASANAARKEETQARQRSTIGFPYADLNTAVDLANAIHDHVGSGDCDDDQLAAWTNQSVKSSGFRTQIYAARMFGVLEGEGSRHRLSELGRSIVDPNRAREARAKSFQMVPLYKAIFDGHRGGVIPPTAALEREMVGLGVAEKQKERARQVFERAAEQAGYFEHGRNRLVMPGIAQGPSREDENPQEELHGGGNGSGGGGGGKEPPIDPIIAGLLARLPKSGDVWPIAERKLWLQLLEGSFQLIYKDAPAKLSPPPGDADYRKEHGMPPNPEAKGSIFD</sequence>
<feature type="region of interest" description="Disordered" evidence="1">
    <location>
        <begin position="253"/>
        <end position="284"/>
    </location>
</feature>
<gene>
    <name evidence="2" type="ORF">NWI01_14800</name>
</gene>
<dbReference type="RefSeq" id="WP_141383281.1">
    <property type="nucleotide sequence ID" value="NZ_BJNF01000033.1"/>
</dbReference>
<reference evidence="2 3" key="1">
    <citation type="submission" date="2019-06" db="EMBL/GenBank/DDBJ databases">
        <title>Whole genome shotgun sequence of Nitrobacter winogradskyi NBRC 14297.</title>
        <authorList>
            <person name="Hosoyama A."/>
            <person name="Uohara A."/>
            <person name="Ohji S."/>
            <person name="Ichikawa N."/>
        </authorList>
    </citation>
    <scope>NUCLEOTIDE SEQUENCE [LARGE SCALE GENOMIC DNA]</scope>
    <source>
        <strain evidence="2 3">NBRC 14297</strain>
    </source>
</reference>
<dbReference type="AlphaFoldDB" id="A0A4Y3WAP6"/>
<dbReference type="Proteomes" id="UP000318825">
    <property type="component" value="Unassembled WGS sequence"/>
</dbReference>
<name>A0A4Y3WAP6_NITWI</name>
<protein>
    <submittedName>
        <fullName evidence="2">Uncharacterized protein</fullName>
    </submittedName>
</protein>